<dbReference type="SUPFAM" id="SSF52172">
    <property type="entry name" value="CheY-like"/>
    <property type="match status" value="1"/>
</dbReference>
<keyword evidence="3" id="KW-0808">Transferase</keyword>
<dbReference type="RefSeq" id="WP_346247890.1">
    <property type="nucleotide sequence ID" value="NZ_JBDIZK010000010.1"/>
</dbReference>
<dbReference type="Proteomes" id="UP001427805">
    <property type="component" value="Unassembled WGS sequence"/>
</dbReference>
<organism evidence="3 4">
    <name type="scientific">Sphingomonas rustica</name>
    <dbReference type="NCBI Taxonomy" id="3103142"/>
    <lineage>
        <taxon>Bacteria</taxon>
        <taxon>Pseudomonadati</taxon>
        <taxon>Pseudomonadota</taxon>
        <taxon>Alphaproteobacteria</taxon>
        <taxon>Sphingomonadales</taxon>
        <taxon>Sphingomonadaceae</taxon>
        <taxon>Sphingomonas</taxon>
    </lineage>
</organism>
<gene>
    <name evidence="3" type="ORF">TPR58_16885</name>
</gene>
<evidence type="ECO:0000313" key="4">
    <source>
        <dbReference type="Proteomes" id="UP001427805"/>
    </source>
</evidence>
<keyword evidence="3" id="KW-0418">Kinase</keyword>
<dbReference type="EMBL" id="JBDIZK010000010">
    <property type="protein sequence ID" value="MEN3748853.1"/>
    <property type="molecule type" value="Genomic_DNA"/>
</dbReference>
<keyword evidence="4" id="KW-1185">Reference proteome</keyword>
<evidence type="ECO:0000259" key="2">
    <source>
        <dbReference type="PROSITE" id="PS50110"/>
    </source>
</evidence>
<accession>A0ABV0BB98</accession>
<comment type="caution">
    <text evidence="3">The sequence shown here is derived from an EMBL/GenBank/DDBJ whole genome shotgun (WGS) entry which is preliminary data.</text>
</comment>
<name>A0ABV0BB98_9SPHN</name>
<dbReference type="PROSITE" id="PS50110">
    <property type="entry name" value="RESPONSE_REGULATORY"/>
    <property type="match status" value="1"/>
</dbReference>
<dbReference type="InterPro" id="IPR011006">
    <property type="entry name" value="CheY-like_superfamily"/>
</dbReference>
<reference evidence="3 4" key="1">
    <citation type="submission" date="2024-05" db="EMBL/GenBank/DDBJ databases">
        <title>Sphingomonas sp. HF-S3 16S ribosomal RNA gene Genome sequencing and assembly.</title>
        <authorList>
            <person name="Lee H."/>
        </authorList>
    </citation>
    <scope>NUCLEOTIDE SEQUENCE [LARGE SCALE GENOMIC DNA]</scope>
    <source>
        <strain evidence="3 4">HF-S3</strain>
    </source>
</reference>
<sequence>MTIQPQILLFEPDPAVAAALAFSLELDGFRVIAGHAEGNAADAACLVLDHRQPTGDGLALLGRLRQRGCRGPAVILATNPSRALRDGIARAGAALVEKPLLGEGLTRALRSALAQPREA</sequence>
<proteinExistence type="predicted"/>
<feature type="modified residue" description="4-aspartylphosphate" evidence="1">
    <location>
        <position position="49"/>
    </location>
</feature>
<dbReference type="Gene3D" id="3.40.50.2300">
    <property type="match status" value="1"/>
</dbReference>
<evidence type="ECO:0000313" key="3">
    <source>
        <dbReference type="EMBL" id="MEN3748853.1"/>
    </source>
</evidence>
<protein>
    <submittedName>
        <fullName evidence="3">Histidine kinase</fullName>
    </submittedName>
</protein>
<evidence type="ECO:0000256" key="1">
    <source>
        <dbReference type="PROSITE-ProRule" id="PRU00169"/>
    </source>
</evidence>
<keyword evidence="1" id="KW-0597">Phosphoprotein</keyword>
<dbReference type="InterPro" id="IPR001789">
    <property type="entry name" value="Sig_transdc_resp-reg_receiver"/>
</dbReference>
<feature type="domain" description="Response regulatory" evidence="2">
    <location>
        <begin position="6"/>
        <end position="113"/>
    </location>
</feature>
<dbReference type="GO" id="GO:0016301">
    <property type="term" value="F:kinase activity"/>
    <property type="evidence" value="ECO:0007669"/>
    <property type="project" value="UniProtKB-KW"/>
</dbReference>